<evidence type="ECO:0000313" key="7">
    <source>
        <dbReference type="EMBL" id="USJ23032.1"/>
    </source>
</evidence>
<dbReference type="PANTHER" id="PTHR23519">
    <property type="entry name" value="AUTOPHAGY-RELATED PROTEIN 22"/>
    <property type="match status" value="1"/>
</dbReference>
<evidence type="ECO:0000256" key="6">
    <source>
        <dbReference type="SAM" id="Phobius"/>
    </source>
</evidence>
<evidence type="ECO:0000313" key="8">
    <source>
        <dbReference type="Proteomes" id="UP001055460"/>
    </source>
</evidence>
<dbReference type="AlphaFoldDB" id="A0A9Q9D9J3"/>
<dbReference type="GO" id="GO:0012505">
    <property type="term" value="C:endomembrane system"/>
    <property type="evidence" value="ECO:0007669"/>
    <property type="project" value="UniProtKB-SubCell"/>
</dbReference>
<dbReference type="InterPro" id="IPR036259">
    <property type="entry name" value="MFS_trans_sf"/>
</dbReference>
<keyword evidence="5 6" id="KW-0472">Membrane</keyword>
<protein>
    <submittedName>
        <fullName evidence="7">MFS transporter</fullName>
    </submittedName>
</protein>
<dbReference type="InterPro" id="IPR024671">
    <property type="entry name" value="Atg22-like"/>
</dbReference>
<proteinExistence type="predicted"/>
<evidence type="ECO:0000256" key="3">
    <source>
        <dbReference type="ARBA" id="ARBA00022692"/>
    </source>
</evidence>
<name>A0A9Q9D9J3_ENSAD</name>
<dbReference type="EMBL" id="CP098807">
    <property type="protein sequence ID" value="USJ23032.1"/>
    <property type="molecule type" value="Genomic_DNA"/>
</dbReference>
<dbReference type="Gene3D" id="1.20.1250.20">
    <property type="entry name" value="MFS general substrate transporter like domains"/>
    <property type="match status" value="1"/>
</dbReference>
<feature type="transmembrane region" description="Helical" evidence="6">
    <location>
        <begin position="436"/>
        <end position="455"/>
    </location>
</feature>
<evidence type="ECO:0000256" key="1">
    <source>
        <dbReference type="ARBA" id="ARBA00004127"/>
    </source>
</evidence>
<dbReference type="PANTHER" id="PTHR23519:SF1">
    <property type="entry name" value="AUTOPHAGY-RELATED PROTEIN 22"/>
    <property type="match status" value="1"/>
</dbReference>
<feature type="transmembrane region" description="Helical" evidence="6">
    <location>
        <begin position="115"/>
        <end position="135"/>
    </location>
</feature>
<dbReference type="InterPro" id="IPR050495">
    <property type="entry name" value="ATG22/LtaA_families"/>
</dbReference>
<evidence type="ECO:0000256" key="2">
    <source>
        <dbReference type="ARBA" id="ARBA00022448"/>
    </source>
</evidence>
<feature type="transmembrane region" description="Helical" evidence="6">
    <location>
        <begin position="204"/>
        <end position="223"/>
    </location>
</feature>
<evidence type="ECO:0000256" key="4">
    <source>
        <dbReference type="ARBA" id="ARBA00022989"/>
    </source>
</evidence>
<gene>
    <name evidence="7" type="ORF">NE863_17355</name>
</gene>
<feature type="transmembrane region" description="Helical" evidence="6">
    <location>
        <begin position="294"/>
        <end position="315"/>
    </location>
</feature>
<keyword evidence="2" id="KW-0813">Transport</keyword>
<feature type="transmembrane region" description="Helical" evidence="6">
    <location>
        <begin position="262"/>
        <end position="288"/>
    </location>
</feature>
<feature type="transmembrane region" description="Helical" evidence="6">
    <location>
        <begin position="21"/>
        <end position="46"/>
    </location>
</feature>
<comment type="subcellular location">
    <subcellularLocation>
        <location evidence="1">Endomembrane system</location>
        <topology evidence="1">Multi-pass membrane protein</topology>
    </subcellularLocation>
</comment>
<organism evidence="7 8">
    <name type="scientific">Ensifer adhaerens</name>
    <name type="common">Sinorhizobium morelense</name>
    <dbReference type="NCBI Taxonomy" id="106592"/>
    <lineage>
        <taxon>Bacteria</taxon>
        <taxon>Pseudomonadati</taxon>
        <taxon>Pseudomonadota</taxon>
        <taxon>Alphaproteobacteria</taxon>
        <taxon>Hyphomicrobiales</taxon>
        <taxon>Rhizobiaceae</taxon>
        <taxon>Sinorhizobium/Ensifer group</taxon>
        <taxon>Ensifer</taxon>
    </lineage>
</organism>
<dbReference type="Proteomes" id="UP001055460">
    <property type="component" value="Chromosome"/>
</dbReference>
<feature type="transmembrane region" description="Helical" evidence="6">
    <location>
        <begin position="155"/>
        <end position="176"/>
    </location>
</feature>
<dbReference type="OrthoDB" id="9768783at2"/>
<reference evidence="7" key="1">
    <citation type="submission" date="2022-06" db="EMBL/GenBank/DDBJ databases">
        <title>Physiological and biochemical characterization and genomic elucidation of a strain of the genus Ensifer adhaerens M8 that combines arsenic oxidation and chromium reduction.</title>
        <authorList>
            <person name="Li X."/>
            <person name="Yu c."/>
        </authorList>
    </citation>
    <scope>NUCLEOTIDE SEQUENCE</scope>
    <source>
        <strain evidence="7">M8</strain>
    </source>
</reference>
<accession>A0A9Q9D9J3</accession>
<feature type="transmembrane region" description="Helical" evidence="6">
    <location>
        <begin position="91"/>
        <end position="109"/>
    </location>
</feature>
<keyword evidence="4 6" id="KW-1133">Transmembrane helix</keyword>
<keyword evidence="3 6" id="KW-0812">Transmembrane</keyword>
<feature type="transmembrane region" description="Helical" evidence="6">
    <location>
        <begin position="327"/>
        <end position="351"/>
    </location>
</feature>
<feature type="transmembrane region" description="Helical" evidence="6">
    <location>
        <begin position="405"/>
        <end position="430"/>
    </location>
</feature>
<dbReference type="Pfam" id="PF11700">
    <property type="entry name" value="ATG22"/>
    <property type="match status" value="1"/>
</dbReference>
<evidence type="ECO:0000256" key="5">
    <source>
        <dbReference type="ARBA" id="ARBA00023136"/>
    </source>
</evidence>
<feature type="transmembrane region" description="Helical" evidence="6">
    <location>
        <begin position="58"/>
        <end position="79"/>
    </location>
</feature>
<feature type="transmembrane region" description="Helical" evidence="6">
    <location>
        <begin position="371"/>
        <end position="393"/>
    </location>
</feature>
<dbReference type="SUPFAM" id="SSF103473">
    <property type="entry name" value="MFS general substrate transporter"/>
    <property type="match status" value="1"/>
</dbReference>
<sequence>MQISAGGTEDQPRTSRAGIGGWMLFDWAAQPFFTVITTFIFGPYFVSRLTEDHAVGQAMWGYTLTVSGIIIAVLSPVLGSIADATGPRKPWIAFFAVIKIASLAMLWFAAPGSPILYPAIFMILATVAAEFSIVFNDSMMPRLVPEKDVGRISNIAWGLGYLGGMIVLVAVVALLAGSPETGKTALGIDPLFGLDPAKGEDARITGPISAVWYLVFILPMFLFTPDATKAAMSLGKATVTGLRELKGTLVELRERRGILRFLIARMVFQDGVNGLLALGGTFAAAMFAWQTLELGVYGIILNVVAIGGCLCASWLDAHLGSKVIVTASLICLTIATIGIVSTGPGFTLFGLLPLSMEDTGGLFGTAAEKAYILYGLLVGVAFGPVQASSRSYLARSVSLDEAGRYFGLYALSGRATSFLAPASVATITLATGSARIGMMALIAFLVIGLLILLRTPYPADDGRKKAAASWGSDGF</sequence>
<dbReference type="RefSeq" id="WP_090295185.1">
    <property type="nucleotide sequence ID" value="NZ_CAXURO020000001.1"/>
</dbReference>